<dbReference type="EMBL" id="JBHHMI010000031">
    <property type="protein sequence ID" value="MFB5269423.1"/>
    <property type="molecule type" value="Genomic_DNA"/>
</dbReference>
<comment type="caution">
    <text evidence="4">The sequence shown here is derived from an EMBL/GenBank/DDBJ whole genome shotgun (WGS) entry which is preliminary data.</text>
</comment>
<evidence type="ECO:0000256" key="1">
    <source>
        <dbReference type="ARBA" id="ARBA00022801"/>
    </source>
</evidence>
<organism evidence="4 5">
    <name type="scientific">Paenibacillus enshidis</name>
    <dbReference type="NCBI Taxonomy" id="1458439"/>
    <lineage>
        <taxon>Bacteria</taxon>
        <taxon>Bacillati</taxon>
        <taxon>Bacillota</taxon>
        <taxon>Bacilli</taxon>
        <taxon>Bacillales</taxon>
        <taxon>Paenibacillaceae</taxon>
        <taxon>Paenibacillus</taxon>
    </lineage>
</organism>
<name>A0ABV5AYX1_9BACL</name>
<dbReference type="SUPFAM" id="SSF53590">
    <property type="entry name" value="Nucleoside hydrolase"/>
    <property type="match status" value="1"/>
</dbReference>
<evidence type="ECO:0000256" key="2">
    <source>
        <dbReference type="ARBA" id="ARBA00023295"/>
    </source>
</evidence>
<protein>
    <submittedName>
        <fullName evidence="4">Nucleoside hydrolase</fullName>
    </submittedName>
</protein>
<dbReference type="PANTHER" id="PTHR12304:SF4">
    <property type="entry name" value="URIDINE NUCLEOSIDASE"/>
    <property type="match status" value="1"/>
</dbReference>
<dbReference type="Gene3D" id="3.90.245.10">
    <property type="entry name" value="Ribonucleoside hydrolase-like"/>
    <property type="match status" value="1"/>
</dbReference>
<dbReference type="RefSeq" id="WP_375357695.1">
    <property type="nucleotide sequence ID" value="NZ_JBHHMI010000031.1"/>
</dbReference>
<dbReference type="Pfam" id="PF01156">
    <property type="entry name" value="IU_nuc_hydro"/>
    <property type="match status" value="1"/>
</dbReference>
<evidence type="ECO:0000313" key="4">
    <source>
        <dbReference type="EMBL" id="MFB5269423.1"/>
    </source>
</evidence>
<dbReference type="PANTHER" id="PTHR12304">
    <property type="entry name" value="INOSINE-URIDINE PREFERRING NUCLEOSIDE HYDROLASE"/>
    <property type="match status" value="1"/>
</dbReference>
<keyword evidence="2" id="KW-0326">Glycosidase</keyword>
<accession>A0ABV5AYX1</accession>
<dbReference type="GO" id="GO:0016787">
    <property type="term" value="F:hydrolase activity"/>
    <property type="evidence" value="ECO:0007669"/>
    <property type="project" value="UniProtKB-KW"/>
</dbReference>
<dbReference type="Proteomes" id="UP001580346">
    <property type="component" value="Unassembled WGS sequence"/>
</dbReference>
<proteinExistence type="predicted"/>
<dbReference type="InterPro" id="IPR001910">
    <property type="entry name" value="Inosine/uridine_hydrolase_dom"/>
</dbReference>
<gene>
    <name evidence="4" type="ORF">ACE41H_21940</name>
</gene>
<feature type="domain" description="Inosine/uridine-preferring nucleoside hydrolase" evidence="3">
    <location>
        <begin position="4"/>
        <end position="290"/>
    </location>
</feature>
<dbReference type="InterPro" id="IPR036452">
    <property type="entry name" value="Ribo_hydro-like"/>
</dbReference>
<reference evidence="4 5" key="1">
    <citation type="submission" date="2024-09" db="EMBL/GenBank/DDBJ databases">
        <title>Paenibacillus zeirhizospherea sp. nov., isolated from surface of the maize (Zea mays) roots in a horticulture field, Hungary.</title>
        <authorList>
            <person name="Marton D."/>
            <person name="Farkas M."/>
            <person name="Bedics A."/>
            <person name="Toth E."/>
            <person name="Tancsics A."/>
            <person name="Boka K."/>
            <person name="Maroti G."/>
            <person name="Kriszt B."/>
            <person name="Cserhati M."/>
        </authorList>
    </citation>
    <scope>NUCLEOTIDE SEQUENCE [LARGE SCALE GENOMIC DNA]</scope>
    <source>
        <strain evidence="4 5">KCTC 33519</strain>
    </source>
</reference>
<dbReference type="InterPro" id="IPR023186">
    <property type="entry name" value="IUNH"/>
</dbReference>
<keyword evidence="5" id="KW-1185">Reference proteome</keyword>
<keyword evidence="1 4" id="KW-0378">Hydrolase</keyword>
<sequence length="304" mass="33236">MSRIILDTDIGTNADDAVALALALKSPEIRIAGITTVYGKVRTRALIAQKVLDLCGVRHIPVCPGIELPLLRNRPLLRAGIEGKGMHLEESGGKFDKHAVDFIVQTVMENPGEITLVMIGPHTNVATAMIREPRIAECVKQIVMMGGVTRLAPNGSNLSPIEHNIQCDPEAATVVFASGAPILMLGLDVTRQAVFSREEADLMGTSGTLLTGTLVRMMHDFMDYMERDFSYMCDPLAIAVLLDPTLIRTKRMNIQVLYERGEFSGQTIAEASAAGNVETALELDTTRFFELLNQRLFSRDTALL</sequence>
<evidence type="ECO:0000313" key="5">
    <source>
        <dbReference type="Proteomes" id="UP001580346"/>
    </source>
</evidence>
<evidence type="ECO:0000259" key="3">
    <source>
        <dbReference type="Pfam" id="PF01156"/>
    </source>
</evidence>